<gene>
    <name evidence="2" type="ORF">Q8F55_001123</name>
</gene>
<feature type="compositionally biased region" description="Low complexity" evidence="1">
    <location>
        <begin position="240"/>
        <end position="261"/>
    </location>
</feature>
<dbReference type="GeneID" id="95982166"/>
<feature type="region of interest" description="Disordered" evidence="1">
    <location>
        <begin position="83"/>
        <end position="109"/>
    </location>
</feature>
<accession>A0ABR3QF56</accession>
<feature type="region of interest" description="Disordered" evidence="1">
    <location>
        <begin position="1"/>
        <end position="41"/>
    </location>
</feature>
<feature type="region of interest" description="Disordered" evidence="1">
    <location>
        <begin position="225"/>
        <end position="294"/>
    </location>
</feature>
<sequence length="294" mass="28973">MSGGEATQAPAPAPAPTSEPAPSPAPTPTPTPSPLRPKSGVGVGVWTGLARFWDTVSAVGGAGGATTDPTPASPVMALFNPFRAAAPPPAPAPADADSDAPTEPPPADALPAFHAHASLPAAVLLEAHRDAALPQLLGDIAAVDALCGLRRGDGWAGGDFGGGSGYQQGGNLEHTARSLVHLAAGVHTQLRLLRGLPAWEGCEQPERSEGGEGDEAGASVVVVEGEGSGDRGHNERADLAAGAVHPPPGAAGEAIPEEPAASQVAGATTEPPSTRAAQPSLPPAVEPATEPVTA</sequence>
<organism evidence="2 3">
    <name type="scientific">Vanrija albida</name>
    <dbReference type="NCBI Taxonomy" id="181172"/>
    <lineage>
        <taxon>Eukaryota</taxon>
        <taxon>Fungi</taxon>
        <taxon>Dikarya</taxon>
        <taxon>Basidiomycota</taxon>
        <taxon>Agaricomycotina</taxon>
        <taxon>Tremellomycetes</taxon>
        <taxon>Trichosporonales</taxon>
        <taxon>Trichosporonaceae</taxon>
        <taxon>Vanrija</taxon>
    </lineage>
</organism>
<feature type="compositionally biased region" description="Pro residues" evidence="1">
    <location>
        <begin position="11"/>
        <end position="35"/>
    </location>
</feature>
<comment type="caution">
    <text evidence="2">The sequence shown here is derived from an EMBL/GenBank/DDBJ whole genome shotgun (WGS) entry which is preliminary data.</text>
</comment>
<dbReference type="PRINTS" id="PR00910">
    <property type="entry name" value="LVIRUSORF6"/>
</dbReference>
<keyword evidence="3" id="KW-1185">Reference proteome</keyword>
<protein>
    <submittedName>
        <fullName evidence="2">Uncharacterized protein</fullName>
    </submittedName>
</protein>
<proteinExistence type="predicted"/>
<name>A0ABR3QF56_9TREE</name>
<evidence type="ECO:0000313" key="2">
    <source>
        <dbReference type="EMBL" id="KAL1413363.1"/>
    </source>
</evidence>
<dbReference type="EMBL" id="JBBXJM010000001">
    <property type="protein sequence ID" value="KAL1413363.1"/>
    <property type="molecule type" value="Genomic_DNA"/>
</dbReference>
<dbReference type="Proteomes" id="UP001565368">
    <property type="component" value="Unassembled WGS sequence"/>
</dbReference>
<evidence type="ECO:0000256" key="1">
    <source>
        <dbReference type="SAM" id="MobiDB-lite"/>
    </source>
</evidence>
<dbReference type="RefSeq" id="XP_069213307.1">
    <property type="nucleotide sequence ID" value="XM_069349763.1"/>
</dbReference>
<evidence type="ECO:0000313" key="3">
    <source>
        <dbReference type="Proteomes" id="UP001565368"/>
    </source>
</evidence>
<feature type="compositionally biased region" description="Low complexity" evidence="1">
    <location>
        <begin position="1"/>
        <end position="10"/>
    </location>
</feature>
<reference evidence="2 3" key="1">
    <citation type="submission" date="2023-08" db="EMBL/GenBank/DDBJ databases">
        <title>Annotated Genome Sequence of Vanrija albida AlHP1.</title>
        <authorList>
            <person name="Herzog R."/>
        </authorList>
    </citation>
    <scope>NUCLEOTIDE SEQUENCE [LARGE SCALE GENOMIC DNA]</scope>
    <source>
        <strain evidence="2 3">AlHP1</strain>
    </source>
</reference>
<feature type="compositionally biased region" description="Basic and acidic residues" evidence="1">
    <location>
        <begin position="228"/>
        <end position="238"/>
    </location>
</feature>